<protein>
    <submittedName>
        <fullName evidence="2">Uncharacterized protein</fullName>
    </submittedName>
</protein>
<evidence type="ECO:0000256" key="1">
    <source>
        <dbReference type="SAM" id="Phobius"/>
    </source>
</evidence>
<evidence type="ECO:0000313" key="2">
    <source>
        <dbReference type="EMBL" id="KAJ1206528.1"/>
    </source>
</evidence>
<keyword evidence="3" id="KW-1185">Reference proteome</keyword>
<keyword evidence="1" id="KW-0472">Membrane</keyword>
<comment type="caution">
    <text evidence="2">The sequence shown here is derived from an EMBL/GenBank/DDBJ whole genome shotgun (WGS) entry which is preliminary data.</text>
</comment>
<name>A0AAV7W1R4_PLEWA</name>
<dbReference type="Proteomes" id="UP001066276">
    <property type="component" value="Chromosome 1_2"/>
</dbReference>
<evidence type="ECO:0000313" key="3">
    <source>
        <dbReference type="Proteomes" id="UP001066276"/>
    </source>
</evidence>
<dbReference type="EMBL" id="JANPWB010000002">
    <property type="protein sequence ID" value="KAJ1206528.1"/>
    <property type="molecule type" value="Genomic_DNA"/>
</dbReference>
<keyword evidence="1" id="KW-1133">Transmembrane helix</keyword>
<dbReference type="AlphaFoldDB" id="A0AAV7W1R4"/>
<sequence length="157" mass="17426">MPRLRACSVVEGGLLRDVGHQESSHTEVVFPKMMRSVLSELSLRQLSLIQVATTFIPEWKFLLAISASLGREMMSCVSSVYDTMFILWLLMMAASGVMYMLSWTDPLSPSRKEGVDPFQGCSAESFDMESGAQCAVDDHVEGRRQVEEYECCGVASV</sequence>
<accession>A0AAV7W1R4</accession>
<reference evidence="2" key="1">
    <citation type="journal article" date="2022" name="bioRxiv">
        <title>Sequencing and chromosome-scale assembly of the giantPleurodeles waltlgenome.</title>
        <authorList>
            <person name="Brown T."/>
            <person name="Elewa A."/>
            <person name="Iarovenko S."/>
            <person name="Subramanian E."/>
            <person name="Araus A.J."/>
            <person name="Petzold A."/>
            <person name="Susuki M."/>
            <person name="Suzuki K.-i.T."/>
            <person name="Hayashi T."/>
            <person name="Toyoda A."/>
            <person name="Oliveira C."/>
            <person name="Osipova E."/>
            <person name="Leigh N.D."/>
            <person name="Simon A."/>
            <person name="Yun M.H."/>
        </authorList>
    </citation>
    <scope>NUCLEOTIDE SEQUENCE</scope>
    <source>
        <strain evidence="2">20211129_DDA</strain>
        <tissue evidence="2">Liver</tissue>
    </source>
</reference>
<gene>
    <name evidence="2" type="ORF">NDU88_001932</name>
</gene>
<organism evidence="2 3">
    <name type="scientific">Pleurodeles waltl</name>
    <name type="common">Iberian ribbed newt</name>
    <dbReference type="NCBI Taxonomy" id="8319"/>
    <lineage>
        <taxon>Eukaryota</taxon>
        <taxon>Metazoa</taxon>
        <taxon>Chordata</taxon>
        <taxon>Craniata</taxon>
        <taxon>Vertebrata</taxon>
        <taxon>Euteleostomi</taxon>
        <taxon>Amphibia</taxon>
        <taxon>Batrachia</taxon>
        <taxon>Caudata</taxon>
        <taxon>Salamandroidea</taxon>
        <taxon>Salamandridae</taxon>
        <taxon>Pleurodelinae</taxon>
        <taxon>Pleurodeles</taxon>
    </lineage>
</organism>
<proteinExistence type="predicted"/>
<keyword evidence="1" id="KW-0812">Transmembrane</keyword>
<feature type="transmembrane region" description="Helical" evidence="1">
    <location>
        <begin position="85"/>
        <end position="103"/>
    </location>
</feature>